<dbReference type="GO" id="GO:0004803">
    <property type="term" value="F:transposase activity"/>
    <property type="evidence" value="ECO:0007669"/>
    <property type="project" value="InterPro"/>
</dbReference>
<accession>A0A927MSS5</accession>
<feature type="domain" description="Transposase IS4-like" evidence="1">
    <location>
        <begin position="100"/>
        <end position="251"/>
    </location>
</feature>
<dbReference type="Proteomes" id="UP000638648">
    <property type="component" value="Unassembled WGS sequence"/>
</dbReference>
<sequence length="256" mass="28302">MQVISAASDGWIRPFTGLSVREFRKLVGIVRARGAEQTGAGRRWGLGLEDRVLLVAVYYRTNLTLRQVALLFGISKSATGRVVDHLAPYLVLCPVRRRRGPEQVLIVDGTLVPTHDRSIAASSKNYRYSTNLQVVIDADSRLTVAVGKPVPGNRNDCRAFADSGADAACAQMAVMGDGGYQGTRVITPFRKPAGATLPEWKEQINTRHRRIRARAEHALAGMKNWNILRNCRRKRQGVYYATSGIALMRNLTLTTD</sequence>
<dbReference type="InterPro" id="IPR002559">
    <property type="entry name" value="Transposase_11"/>
</dbReference>
<comment type="caution">
    <text evidence="3">The sequence shown here is derived from an EMBL/GenBank/DDBJ whole genome shotgun (WGS) entry which is preliminary data.</text>
</comment>
<name>A0A927MSS5_9ACTN</name>
<dbReference type="GO" id="GO:0006313">
    <property type="term" value="P:DNA transposition"/>
    <property type="evidence" value="ECO:0007669"/>
    <property type="project" value="InterPro"/>
</dbReference>
<gene>
    <name evidence="3" type="ORF">HEB94_002495</name>
</gene>
<proteinExistence type="predicted"/>
<dbReference type="GO" id="GO:0003677">
    <property type="term" value="F:DNA binding"/>
    <property type="evidence" value="ECO:0007669"/>
    <property type="project" value="InterPro"/>
</dbReference>
<keyword evidence="4" id="KW-1185">Reference proteome</keyword>
<organism evidence="3 4">
    <name type="scientific">Actinopolymorpha pittospori</name>
    <dbReference type="NCBI Taxonomy" id="648752"/>
    <lineage>
        <taxon>Bacteria</taxon>
        <taxon>Bacillati</taxon>
        <taxon>Actinomycetota</taxon>
        <taxon>Actinomycetes</taxon>
        <taxon>Propionibacteriales</taxon>
        <taxon>Actinopolymorphaceae</taxon>
        <taxon>Actinopolymorpha</taxon>
    </lineage>
</organism>
<feature type="domain" description="Transposase Helix-turn-helix" evidence="2">
    <location>
        <begin position="45"/>
        <end position="91"/>
    </location>
</feature>
<dbReference type="Pfam" id="PF13613">
    <property type="entry name" value="HTH_Tnp_4"/>
    <property type="match status" value="1"/>
</dbReference>
<evidence type="ECO:0000259" key="1">
    <source>
        <dbReference type="Pfam" id="PF01609"/>
    </source>
</evidence>
<dbReference type="AlphaFoldDB" id="A0A927MSS5"/>
<evidence type="ECO:0008006" key="5">
    <source>
        <dbReference type="Google" id="ProtNLM"/>
    </source>
</evidence>
<evidence type="ECO:0000313" key="3">
    <source>
        <dbReference type="EMBL" id="MBE1605647.1"/>
    </source>
</evidence>
<evidence type="ECO:0000313" key="4">
    <source>
        <dbReference type="Proteomes" id="UP000638648"/>
    </source>
</evidence>
<protein>
    <recommendedName>
        <fullName evidence="5">Helix-turn-helix of DDE superfamily endonuclease</fullName>
    </recommendedName>
</protein>
<dbReference type="InterPro" id="IPR027805">
    <property type="entry name" value="Transposase_HTH_dom"/>
</dbReference>
<evidence type="ECO:0000259" key="2">
    <source>
        <dbReference type="Pfam" id="PF13613"/>
    </source>
</evidence>
<reference evidence="3" key="1">
    <citation type="submission" date="2020-10" db="EMBL/GenBank/DDBJ databases">
        <title>Sequencing the genomes of 1000 actinobacteria strains.</title>
        <authorList>
            <person name="Klenk H.-P."/>
        </authorList>
    </citation>
    <scope>NUCLEOTIDE SEQUENCE</scope>
    <source>
        <strain evidence="3">DSM 45354</strain>
    </source>
</reference>
<dbReference type="EMBL" id="JADBEM010000001">
    <property type="protein sequence ID" value="MBE1605647.1"/>
    <property type="molecule type" value="Genomic_DNA"/>
</dbReference>
<dbReference type="Pfam" id="PF01609">
    <property type="entry name" value="DDE_Tnp_1"/>
    <property type="match status" value="1"/>
</dbReference>